<evidence type="ECO:0000256" key="3">
    <source>
        <dbReference type="ARBA" id="ARBA00022833"/>
    </source>
</evidence>
<dbReference type="Pfam" id="PF04434">
    <property type="entry name" value="SWIM"/>
    <property type="match status" value="1"/>
</dbReference>
<feature type="domain" description="SWIM-type" evidence="5">
    <location>
        <begin position="27"/>
        <end position="59"/>
    </location>
</feature>
<keyword evidence="2 4" id="KW-0863">Zinc-finger</keyword>
<dbReference type="SMART" id="SM00575">
    <property type="entry name" value="ZnF_PMZ"/>
    <property type="match status" value="1"/>
</dbReference>
<evidence type="ECO:0000256" key="4">
    <source>
        <dbReference type="PROSITE-ProRule" id="PRU00325"/>
    </source>
</evidence>
<dbReference type="AlphaFoldDB" id="A0A444YBD0"/>
<keyword evidence="7" id="KW-1185">Reference proteome</keyword>
<proteinExistence type="predicted"/>
<keyword evidence="3" id="KW-0862">Zinc</keyword>
<dbReference type="InterPro" id="IPR006564">
    <property type="entry name" value="Znf_PMZ"/>
</dbReference>
<protein>
    <recommendedName>
        <fullName evidence="5">SWIM-type domain-containing protein</fullName>
    </recommendedName>
</protein>
<dbReference type="InterPro" id="IPR007527">
    <property type="entry name" value="Znf_SWIM"/>
</dbReference>
<sequence length="126" mass="14982">MRISGHQKISRQNDVFEVCEMPSGVEYVVDLRRRVCDCGEFQVDRIPCQHVFACCANQRLDWQVYVHDVYKMDQVQRVYRARFRPLENPTTWPVYCGPQFIGNSFLRQVTKGQPKMTRFLNEIITY</sequence>
<evidence type="ECO:0000313" key="6">
    <source>
        <dbReference type="EMBL" id="RYQ99205.1"/>
    </source>
</evidence>
<gene>
    <name evidence="6" type="ORF">Ahy_B07g087101</name>
</gene>
<dbReference type="EMBL" id="SDMP01000017">
    <property type="protein sequence ID" value="RYQ99205.1"/>
    <property type="molecule type" value="Genomic_DNA"/>
</dbReference>
<reference evidence="6 7" key="1">
    <citation type="submission" date="2019-01" db="EMBL/GenBank/DDBJ databases">
        <title>Sequencing of cultivated peanut Arachis hypogaea provides insights into genome evolution and oil improvement.</title>
        <authorList>
            <person name="Chen X."/>
        </authorList>
    </citation>
    <scope>NUCLEOTIDE SEQUENCE [LARGE SCALE GENOMIC DNA]</scope>
    <source>
        <strain evidence="7">cv. Fuhuasheng</strain>
        <tissue evidence="6">Leaves</tissue>
    </source>
</reference>
<dbReference type="PROSITE" id="PS50966">
    <property type="entry name" value="ZF_SWIM"/>
    <property type="match status" value="1"/>
</dbReference>
<evidence type="ECO:0000313" key="7">
    <source>
        <dbReference type="Proteomes" id="UP000289738"/>
    </source>
</evidence>
<keyword evidence="1" id="KW-0479">Metal-binding</keyword>
<accession>A0A444YBD0</accession>
<evidence type="ECO:0000259" key="5">
    <source>
        <dbReference type="PROSITE" id="PS50966"/>
    </source>
</evidence>
<comment type="caution">
    <text evidence="6">The sequence shown here is derived from an EMBL/GenBank/DDBJ whole genome shotgun (WGS) entry which is preliminary data.</text>
</comment>
<dbReference type="Proteomes" id="UP000289738">
    <property type="component" value="Chromosome B07"/>
</dbReference>
<dbReference type="GO" id="GO:0008270">
    <property type="term" value="F:zinc ion binding"/>
    <property type="evidence" value="ECO:0007669"/>
    <property type="project" value="UniProtKB-KW"/>
</dbReference>
<evidence type="ECO:0000256" key="1">
    <source>
        <dbReference type="ARBA" id="ARBA00022723"/>
    </source>
</evidence>
<organism evidence="6 7">
    <name type="scientific">Arachis hypogaea</name>
    <name type="common">Peanut</name>
    <dbReference type="NCBI Taxonomy" id="3818"/>
    <lineage>
        <taxon>Eukaryota</taxon>
        <taxon>Viridiplantae</taxon>
        <taxon>Streptophyta</taxon>
        <taxon>Embryophyta</taxon>
        <taxon>Tracheophyta</taxon>
        <taxon>Spermatophyta</taxon>
        <taxon>Magnoliopsida</taxon>
        <taxon>eudicotyledons</taxon>
        <taxon>Gunneridae</taxon>
        <taxon>Pentapetalae</taxon>
        <taxon>rosids</taxon>
        <taxon>fabids</taxon>
        <taxon>Fabales</taxon>
        <taxon>Fabaceae</taxon>
        <taxon>Papilionoideae</taxon>
        <taxon>50 kb inversion clade</taxon>
        <taxon>dalbergioids sensu lato</taxon>
        <taxon>Dalbergieae</taxon>
        <taxon>Pterocarpus clade</taxon>
        <taxon>Arachis</taxon>
    </lineage>
</organism>
<name>A0A444YBD0_ARAHY</name>
<evidence type="ECO:0000256" key="2">
    <source>
        <dbReference type="ARBA" id="ARBA00022771"/>
    </source>
</evidence>